<dbReference type="EMBL" id="DS017044">
    <property type="protein sequence ID" value="KMU91801.1"/>
    <property type="molecule type" value="Genomic_DNA"/>
</dbReference>
<evidence type="ECO:0000256" key="1">
    <source>
        <dbReference type="SAM" id="MobiDB-lite"/>
    </source>
</evidence>
<name>A0A0J8S4R4_COCIT</name>
<gene>
    <name evidence="2" type="ORF">CIHG_09607</name>
</gene>
<sequence>MLECLIIHHIIKTSWFNKSIIKLPCNHHYDALCSLELKIRHELQQYKQHKIQKLKDSYIKSLQKSKKYSQGSKSELFSQIFFKKSCINQIIVICPVLLNLIKTKQYGMLMIQQLHKKTKLLKRMTKWQEKLNTLQATQKHSQSESLNMATSNPTSTKHPSVLRPP</sequence>
<feature type="region of interest" description="Disordered" evidence="1">
    <location>
        <begin position="137"/>
        <end position="165"/>
    </location>
</feature>
<dbReference type="Proteomes" id="UP000054563">
    <property type="component" value="Unassembled WGS sequence"/>
</dbReference>
<dbReference type="STRING" id="396776.A0A0J8S4R4"/>
<accession>A0A0J8S4R4</accession>
<protein>
    <submittedName>
        <fullName evidence="2">Uncharacterized protein</fullName>
    </submittedName>
</protein>
<evidence type="ECO:0000313" key="3">
    <source>
        <dbReference type="Proteomes" id="UP000054563"/>
    </source>
</evidence>
<dbReference type="AlphaFoldDB" id="A0A0J8S4R4"/>
<reference evidence="3" key="1">
    <citation type="journal article" date="2010" name="Genome Res.">
        <title>Population genomic sequencing of Coccidioides fungi reveals recent hybridization and transposon control.</title>
        <authorList>
            <person name="Neafsey D.E."/>
            <person name="Barker B.M."/>
            <person name="Sharpton T.J."/>
            <person name="Stajich J.E."/>
            <person name="Park D.J."/>
            <person name="Whiston E."/>
            <person name="Hung C.-Y."/>
            <person name="McMahan C."/>
            <person name="White J."/>
            <person name="Sykes S."/>
            <person name="Heiman D."/>
            <person name="Young S."/>
            <person name="Zeng Q."/>
            <person name="Abouelleil A."/>
            <person name="Aftuck L."/>
            <person name="Bessette D."/>
            <person name="Brown A."/>
            <person name="FitzGerald M."/>
            <person name="Lui A."/>
            <person name="Macdonald J.P."/>
            <person name="Priest M."/>
            <person name="Orbach M.J."/>
            <person name="Galgiani J.N."/>
            <person name="Kirkland T.N."/>
            <person name="Cole G.T."/>
            <person name="Birren B.W."/>
            <person name="Henn M.R."/>
            <person name="Taylor J.W."/>
            <person name="Rounsley S.D."/>
        </authorList>
    </citation>
    <scope>NUCLEOTIDE SEQUENCE [LARGE SCALE GENOMIC DNA]</scope>
    <source>
        <strain evidence="3">H538.4</strain>
    </source>
</reference>
<organism evidence="2 3">
    <name type="scientific">Coccidioides immitis H538.4</name>
    <dbReference type="NCBI Taxonomy" id="396776"/>
    <lineage>
        <taxon>Eukaryota</taxon>
        <taxon>Fungi</taxon>
        <taxon>Dikarya</taxon>
        <taxon>Ascomycota</taxon>
        <taxon>Pezizomycotina</taxon>
        <taxon>Eurotiomycetes</taxon>
        <taxon>Eurotiomycetidae</taxon>
        <taxon>Onygenales</taxon>
        <taxon>Onygenaceae</taxon>
        <taxon>Coccidioides</taxon>
    </lineage>
</organism>
<evidence type="ECO:0000313" key="2">
    <source>
        <dbReference type="EMBL" id="KMU91801.1"/>
    </source>
</evidence>
<dbReference type="VEuPathDB" id="FungiDB:CIHG_09607"/>
<feature type="compositionally biased region" description="Polar residues" evidence="1">
    <location>
        <begin position="137"/>
        <end position="158"/>
    </location>
</feature>
<dbReference type="eggNOG" id="KOG0017">
    <property type="taxonomic scope" value="Eukaryota"/>
</dbReference>
<proteinExistence type="predicted"/>